<dbReference type="InterPro" id="IPR006073">
    <property type="entry name" value="GTP-bd"/>
</dbReference>
<gene>
    <name evidence="6" type="primary">ychF</name>
    <name evidence="6" type="ORF">H8E29_04145</name>
</gene>
<dbReference type="InterPro" id="IPR004095">
    <property type="entry name" value="TGS"/>
</dbReference>
<dbReference type="InterPro" id="IPR027417">
    <property type="entry name" value="P-loop_NTPase"/>
</dbReference>
<dbReference type="InterPro" id="IPR012675">
    <property type="entry name" value="Beta-grasp_dom_sf"/>
</dbReference>
<dbReference type="Gene3D" id="3.10.20.30">
    <property type="match status" value="1"/>
</dbReference>
<dbReference type="Pfam" id="PF06071">
    <property type="entry name" value="YchF-GTPase_C"/>
    <property type="match status" value="1"/>
</dbReference>
<dbReference type="InterPro" id="IPR012676">
    <property type="entry name" value="TGS-like"/>
</dbReference>
<evidence type="ECO:0000256" key="4">
    <source>
        <dbReference type="ARBA" id="ARBA00022840"/>
    </source>
</evidence>
<dbReference type="PRINTS" id="PR00326">
    <property type="entry name" value="GTP1OBG"/>
</dbReference>
<evidence type="ECO:0000256" key="1">
    <source>
        <dbReference type="ARBA" id="ARBA00001946"/>
    </source>
</evidence>
<evidence type="ECO:0000313" key="7">
    <source>
        <dbReference type="Proteomes" id="UP000614469"/>
    </source>
</evidence>
<protein>
    <submittedName>
        <fullName evidence="6">Redox-regulated ATPase YchF</fullName>
    </submittedName>
</protein>
<dbReference type="InterPro" id="IPR013029">
    <property type="entry name" value="YchF_C"/>
</dbReference>
<feature type="domain" description="TGS" evidence="5">
    <location>
        <begin position="268"/>
        <end position="351"/>
    </location>
</feature>
<dbReference type="AlphaFoldDB" id="A0A8J6NKE3"/>
<dbReference type="GO" id="GO:0016887">
    <property type="term" value="F:ATP hydrolysis activity"/>
    <property type="evidence" value="ECO:0007669"/>
    <property type="project" value="InterPro"/>
</dbReference>
<keyword evidence="2" id="KW-0479">Metal-binding</keyword>
<keyword evidence="3" id="KW-0547">Nucleotide-binding</keyword>
<dbReference type="Gene3D" id="1.10.150.300">
    <property type="entry name" value="TGS-like domain"/>
    <property type="match status" value="1"/>
</dbReference>
<dbReference type="SUPFAM" id="SSF81271">
    <property type="entry name" value="TGS-like"/>
    <property type="match status" value="1"/>
</dbReference>
<dbReference type="InterPro" id="IPR023192">
    <property type="entry name" value="TGS-like_dom_sf"/>
</dbReference>
<evidence type="ECO:0000256" key="2">
    <source>
        <dbReference type="ARBA" id="ARBA00022723"/>
    </source>
</evidence>
<evidence type="ECO:0000259" key="5">
    <source>
        <dbReference type="PROSITE" id="PS51880"/>
    </source>
</evidence>
<dbReference type="PIRSF" id="PIRSF006641">
    <property type="entry name" value="CHP00092"/>
    <property type="match status" value="1"/>
</dbReference>
<dbReference type="NCBIfam" id="TIGR00092">
    <property type="entry name" value="redox-regulated ATPase YchF"/>
    <property type="match status" value="1"/>
</dbReference>
<dbReference type="SUPFAM" id="SSF52540">
    <property type="entry name" value="P-loop containing nucleoside triphosphate hydrolases"/>
    <property type="match status" value="1"/>
</dbReference>
<dbReference type="Pfam" id="PF01926">
    <property type="entry name" value="MMR_HSR1"/>
    <property type="match status" value="1"/>
</dbReference>
<name>A0A8J6NKE3_9CHLR</name>
<evidence type="ECO:0000256" key="3">
    <source>
        <dbReference type="ARBA" id="ARBA00022741"/>
    </source>
</evidence>
<dbReference type="Proteomes" id="UP000614469">
    <property type="component" value="Unassembled WGS sequence"/>
</dbReference>
<dbReference type="GO" id="GO:0005525">
    <property type="term" value="F:GTP binding"/>
    <property type="evidence" value="ECO:0007669"/>
    <property type="project" value="InterPro"/>
</dbReference>
<dbReference type="FunFam" id="3.10.20.30:FF:000001">
    <property type="entry name" value="Ribosome-binding ATPase YchF"/>
    <property type="match status" value="1"/>
</dbReference>
<sequence length="353" mass="38895">MKLGIIGLPQTGKTTLFNALTGHDQPTNASAGRMEVNTAVVDVPDPRVDQLSSMYNPKKTVYAKVTYADIAGLEGSGQGSISGQLLNQIAQMDGLIHVVRCFEDESVAHASGSVDPARDISAMNSELLLNDLIAVERKLEKLSGESQRGGTDKVVNARETELFERLHKILSEEKPLRGIEFTELEKSDLSGFGLLTRKPMMILLNLGEGQAPPAIESEHSIPIVDLMGKLEMEISQLPVDDAKMFMEEYDIKEPGLNKMIRLSYDLLQLQSFFTVGEDEVRAWTLHRGANAQEAAGTIHSDLEKGFIRAEVVTYEDLTTLGGMSEARNKGKLRLEGKKYIVQDGEIVHIRFNL</sequence>
<keyword evidence="4" id="KW-0067">ATP-binding</keyword>
<proteinExistence type="predicted"/>
<dbReference type="EMBL" id="JACNJN010000066">
    <property type="protein sequence ID" value="MBC8334435.1"/>
    <property type="molecule type" value="Genomic_DNA"/>
</dbReference>
<dbReference type="GO" id="GO:0046872">
    <property type="term" value="F:metal ion binding"/>
    <property type="evidence" value="ECO:0007669"/>
    <property type="project" value="UniProtKB-KW"/>
</dbReference>
<dbReference type="GO" id="GO:0005737">
    <property type="term" value="C:cytoplasm"/>
    <property type="evidence" value="ECO:0007669"/>
    <property type="project" value="TreeGrafter"/>
</dbReference>
<comment type="caution">
    <text evidence="6">The sequence shown here is derived from an EMBL/GenBank/DDBJ whole genome shotgun (WGS) entry which is preliminary data.</text>
</comment>
<dbReference type="GO" id="GO:0005524">
    <property type="term" value="F:ATP binding"/>
    <property type="evidence" value="ECO:0007669"/>
    <property type="project" value="UniProtKB-KW"/>
</dbReference>
<dbReference type="PROSITE" id="PS51880">
    <property type="entry name" value="TGS"/>
    <property type="match status" value="1"/>
</dbReference>
<dbReference type="PANTHER" id="PTHR23305:SF18">
    <property type="entry name" value="OBG-TYPE G DOMAIN-CONTAINING PROTEIN"/>
    <property type="match status" value="1"/>
</dbReference>
<dbReference type="PANTHER" id="PTHR23305">
    <property type="entry name" value="OBG GTPASE FAMILY"/>
    <property type="match status" value="1"/>
</dbReference>
<comment type="cofactor">
    <cofactor evidence="1">
        <name>Mg(2+)</name>
        <dbReference type="ChEBI" id="CHEBI:18420"/>
    </cofactor>
</comment>
<accession>A0A8J6NKE3</accession>
<dbReference type="CDD" id="cd04867">
    <property type="entry name" value="TGS_YchF_OLA1"/>
    <property type="match status" value="1"/>
</dbReference>
<dbReference type="Gene3D" id="3.40.50.300">
    <property type="entry name" value="P-loop containing nucleotide triphosphate hydrolases"/>
    <property type="match status" value="1"/>
</dbReference>
<organism evidence="6 7">
    <name type="scientific">Candidatus Desulfolinea nitratireducens</name>
    <dbReference type="NCBI Taxonomy" id="2841698"/>
    <lineage>
        <taxon>Bacteria</taxon>
        <taxon>Bacillati</taxon>
        <taxon>Chloroflexota</taxon>
        <taxon>Anaerolineae</taxon>
        <taxon>Anaerolineales</taxon>
        <taxon>Anaerolineales incertae sedis</taxon>
        <taxon>Candidatus Desulfolinea</taxon>
    </lineage>
</organism>
<evidence type="ECO:0000313" key="6">
    <source>
        <dbReference type="EMBL" id="MBC8334435.1"/>
    </source>
</evidence>
<dbReference type="InterPro" id="IPR004396">
    <property type="entry name" value="ATPase_YchF/OLA1"/>
</dbReference>
<reference evidence="6 7" key="1">
    <citation type="submission" date="2020-08" db="EMBL/GenBank/DDBJ databases">
        <title>Bridging the membrane lipid divide: bacteria of the FCB group superphylum have the potential to synthesize archaeal ether lipids.</title>
        <authorList>
            <person name="Villanueva L."/>
            <person name="Von Meijenfeldt F.A.B."/>
            <person name="Westbye A.B."/>
            <person name="Yadav S."/>
            <person name="Hopmans E.C."/>
            <person name="Dutilh B.E."/>
            <person name="Sinninghe Damste J.S."/>
        </authorList>
    </citation>
    <scope>NUCLEOTIDE SEQUENCE [LARGE SCALE GENOMIC DNA]</scope>
    <source>
        <strain evidence="6">NIOZ-UU36</strain>
    </source>
</reference>